<dbReference type="InterPro" id="IPR014748">
    <property type="entry name" value="Enoyl-CoA_hydra_C"/>
</dbReference>
<evidence type="ECO:0000256" key="1">
    <source>
        <dbReference type="ARBA" id="ARBA00005254"/>
    </source>
</evidence>
<name>A0A5D4GZY9_9HYPH</name>
<proteinExistence type="inferred from homology"/>
<reference evidence="2 3" key="1">
    <citation type="submission" date="2019-08" db="EMBL/GenBank/DDBJ databases">
        <authorList>
            <person name="Seo Y.L."/>
        </authorList>
    </citation>
    <scope>NUCLEOTIDE SEQUENCE [LARGE SCALE GENOMIC DNA]</scope>
    <source>
        <strain evidence="2 3">MaA-C15</strain>
    </source>
</reference>
<gene>
    <name evidence="2" type="ORF">FY036_07350</name>
</gene>
<dbReference type="PANTHER" id="PTHR43459:SF1">
    <property type="entry name" value="EG:BACN32G11.4 PROTEIN"/>
    <property type="match status" value="1"/>
</dbReference>
<dbReference type="Gene3D" id="3.90.226.10">
    <property type="entry name" value="2-enoyl-CoA Hydratase, Chain A, domain 1"/>
    <property type="match status" value="1"/>
</dbReference>
<comment type="similarity">
    <text evidence="1">Belongs to the enoyl-CoA hydratase/isomerase family.</text>
</comment>
<dbReference type="RefSeq" id="WP_148914074.1">
    <property type="nucleotide sequence ID" value="NZ_VSZS01000059.1"/>
</dbReference>
<evidence type="ECO:0000313" key="3">
    <source>
        <dbReference type="Proteomes" id="UP000323258"/>
    </source>
</evidence>
<dbReference type="OrthoDB" id="9781757at2"/>
<dbReference type="PANTHER" id="PTHR43459">
    <property type="entry name" value="ENOYL-COA HYDRATASE"/>
    <property type="match status" value="1"/>
</dbReference>
<dbReference type="SUPFAM" id="SSF52096">
    <property type="entry name" value="ClpP/crotonase"/>
    <property type="match status" value="1"/>
</dbReference>
<keyword evidence="2" id="KW-0413">Isomerase</keyword>
<dbReference type="Pfam" id="PF00378">
    <property type="entry name" value="ECH_1"/>
    <property type="match status" value="1"/>
</dbReference>
<dbReference type="GO" id="GO:0016853">
    <property type="term" value="F:isomerase activity"/>
    <property type="evidence" value="ECO:0007669"/>
    <property type="project" value="UniProtKB-KW"/>
</dbReference>
<dbReference type="Proteomes" id="UP000323258">
    <property type="component" value="Unassembled WGS sequence"/>
</dbReference>
<reference evidence="2 3" key="2">
    <citation type="submission" date="2019-09" db="EMBL/GenBank/DDBJ databases">
        <title>Mesorhizobium sp. MaA-C15 isolated from Microcystis aeruginosa.</title>
        <authorList>
            <person name="Jeong S.E."/>
            <person name="Jin H.M."/>
            <person name="Jeon C.O."/>
        </authorList>
    </citation>
    <scope>NUCLEOTIDE SEQUENCE [LARGE SCALE GENOMIC DNA]</scope>
    <source>
        <strain evidence="2 3">MaA-C15</strain>
    </source>
</reference>
<organism evidence="2 3">
    <name type="scientific">Neoaquamicrobium microcysteis</name>
    <dbReference type="NCBI Taxonomy" id="2682781"/>
    <lineage>
        <taxon>Bacteria</taxon>
        <taxon>Pseudomonadati</taxon>
        <taxon>Pseudomonadota</taxon>
        <taxon>Alphaproteobacteria</taxon>
        <taxon>Hyphomicrobiales</taxon>
        <taxon>Phyllobacteriaceae</taxon>
        <taxon>Neoaquamicrobium</taxon>
    </lineage>
</organism>
<comment type="caution">
    <text evidence="2">The sequence shown here is derived from an EMBL/GenBank/DDBJ whole genome shotgun (WGS) entry which is preliminary data.</text>
</comment>
<dbReference type="InterPro" id="IPR029045">
    <property type="entry name" value="ClpP/crotonase-like_dom_sf"/>
</dbReference>
<dbReference type="Gene3D" id="1.10.12.10">
    <property type="entry name" value="Lyase 2-enoyl-coa Hydratase, Chain A, domain 2"/>
    <property type="match status" value="1"/>
</dbReference>
<evidence type="ECO:0000313" key="2">
    <source>
        <dbReference type="EMBL" id="TYR33399.1"/>
    </source>
</evidence>
<dbReference type="EMBL" id="VSZS01000059">
    <property type="protein sequence ID" value="TYR33399.1"/>
    <property type="molecule type" value="Genomic_DNA"/>
</dbReference>
<accession>A0A5D4GZY9</accession>
<dbReference type="InterPro" id="IPR001753">
    <property type="entry name" value="Enoyl-CoA_hydra/iso"/>
</dbReference>
<keyword evidence="3" id="KW-1185">Reference proteome</keyword>
<protein>
    <submittedName>
        <fullName evidence="2">Enoyl-CoA hydratase/isomerase family protein</fullName>
    </submittedName>
</protein>
<dbReference type="AlphaFoldDB" id="A0A5D4GZY9"/>
<dbReference type="CDD" id="cd06558">
    <property type="entry name" value="crotonase-like"/>
    <property type="match status" value="1"/>
</dbReference>
<sequence>MDLNQLQTMECTVSDGLARVVLNAPDRGNPIDGTFCREFKELAVELSERADVRAVLLSARGRFFSVGGDIKSFARERSAIPGIVKNWTADLHSAIARFMRMPAPVVAAIHGNVAGGSVSLVASADIIYAANTVSFTAAFPMIGFSADSGSTVTLSQRMGFSRAKRFLMMSETLGATDALAAGLVDFVTTPDAIMVEAEAAAKKFAAGATLAYGGIKQTMLRARVQGLESQMEDEAQALAAISRSDDAWEGLSAFLEKRAPRFQGK</sequence>